<dbReference type="PANTHER" id="PTHR12138:SF75">
    <property type="entry name" value="SECRETED PROTEIN"/>
    <property type="match status" value="1"/>
</dbReference>
<feature type="transmembrane region" description="Helical" evidence="1">
    <location>
        <begin position="38"/>
        <end position="58"/>
    </location>
</feature>
<dbReference type="PANTHER" id="PTHR12138">
    <property type="entry name" value="PRIMATE-EXPANDED PROTEIN FAMILY"/>
    <property type="match status" value="1"/>
</dbReference>
<accession>A0A8C9LSI2</accession>
<evidence type="ECO:0000313" key="2">
    <source>
        <dbReference type="Ensembl" id="ENSPTEP00000025578.1"/>
    </source>
</evidence>
<evidence type="ECO:0000313" key="3">
    <source>
        <dbReference type="Proteomes" id="UP000694416"/>
    </source>
</evidence>
<name>A0A8C9LSI2_9PRIM</name>
<protein>
    <recommendedName>
        <fullName evidence="4">Transmembrane protein</fullName>
    </recommendedName>
</protein>
<dbReference type="Ensembl" id="ENSPTET00000036172.1">
    <property type="protein sequence ID" value="ENSPTEP00000025578.1"/>
    <property type="gene ID" value="ENSPTEG00000025848.1"/>
</dbReference>
<reference evidence="2" key="2">
    <citation type="submission" date="2025-09" db="UniProtKB">
        <authorList>
            <consortium name="Ensembl"/>
        </authorList>
    </citation>
    <scope>IDENTIFICATION</scope>
</reference>
<dbReference type="Proteomes" id="UP000694416">
    <property type="component" value="Unplaced"/>
</dbReference>
<evidence type="ECO:0008006" key="4">
    <source>
        <dbReference type="Google" id="ProtNLM"/>
    </source>
</evidence>
<keyword evidence="1" id="KW-1133">Transmembrane helix</keyword>
<organism evidence="2 3">
    <name type="scientific">Piliocolobus tephrosceles</name>
    <name type="common">Ugandan red Colobus</name>
    <dbReference type="NCBI Taxonomy" id="591936"/>
    <lineage>
        <taxon>Eukaryota</taxon>
        <taxon>Metazoa</taxon>
        <taxon>Chordata</taxon>
        <taxon>Craniata</taxon>
        <taxon>Vertebrata</taxon>
        <taxon>Euteleostomi</taxon>
        <taxon>Mammalia</taxon>
        <taxon>Eutheria</taxon>
        <taxon>Euarchontoglires</taxon>
        <taxon>Primates</taxon>
        <taxon>Haplorrhini</taxon>
        <taxon>Catarrhini</taxon>
        <taxon>Cercopithecidae</taxon>
        <taxon>Colobinae</taxon>
        <taxon>Piliocolobus</taxon>
    </lineage>
</organism>
<keyword evidence="1" id="KW-0812">Transmembrane</keyword>
<sequence>MSNRRNILFLDLRGKALSFTAEYGISCVFKYGFYYAGYFSFFSLFFLRWSFSFFFFFFPRRSLALSPRLECRGWISAHCKLHLPGSCHSPASASRVAGTTGARHLARLVFCIFLVETGFHHVSQDSLDLLTLRSARLGLPKCWDYRLEPPRPARLIFFQGF</sequence>
<keyword evidence="3" id="KW-1185">Reference proteome</keyword>
<dbReference type="AlphaFoldDB" id="A0A8C9LSI2"/>
<keyword evidence="1" id="KW-0472">Membrane</keyword>
<reference evidence="2" key="1">
    <citation type="submission" date="2025-08" db="UniProtKB">
        <authorList>
            <consortium name="Ensembl"/>
        </authorList>
    </citation>
    <scope>IDENTIFICATION</scope>
</reference>
<proteinExistence type="predicted"/>
<evidence type="ECO:0000256" key="1">
    <source>
        <dbReference type="SAM" id="Phobius"/>
    </source>
</evidence>